<feature type="domain" description="Phasin" evidence="1">
    <location>
        <begin position="8"/>
        <end position="109"/>
    </location>
</feature>
<dbReference type="EMBL" id="CP022356">
    <property type="protein sequence ID" value="ASK79681.1"/>
    <property type="molecule type" value="Genomic_DNA"/>
</dbReference>
<dbReference type="AlphaFoldDB" id="A0A220VHA0"/>
<dbReference type="InterPro" id="IPR014176">
    <property type="entry name" value="Phasin_subfam-3"/>
</dbReference>
<gene>
    <name evidence="2" type="ORF">CF386_11580</name>
</gene>
<name>A0A220VHA0_9GAMM</name>
<dbReference type="InterPro" id="IPR018968">
    <property type="entry name" value="Phasin"/>
</dbReference>
<dbReference type="KEGG" id="pmai:CF386_11580"/>
<protein>
    <submittedName>
        <fullName evidence="2">Phasin family protein</fullName>
    </submittedName>
</protein>
<evidence type="ECO:0000259" key="1">
    <source>
        <dbReference type="Pfam" id="PF09361"/>
    </source>
</evidence>
<reference evidence="2 3" key="1">
    <citation type="journal article" date="2016" name="Int. J. Syst. Evol. Microbiol.">
        <title>Paraphotobacterium marinum gen. nov., sp. nov., a member of the family Vibrionaceae, isolated from surface seawater.</title>
        <authorList>
            <person name="Huang Z."/>
            <person name="Dong C."/>
            <person name="Shao Z."/>
        </authorList>
    </citation>
    <scope>NUCLEOTIDE SEQUENCE [LARGE SCALE GENOMIC DNA]</scope>
    <source>
        <strain evidence="2 3">NSCS20N07D</strain>
    </source>
</reference>
<keyword evidence="3" id="KW-1185">Reference proteome</keyword>
<evidence type="ECO:0000313" key="3">
    <source>
        <dbReference type="Proteomes" id="UP000242175"/>
    </source>
</evidence>
<dbReference type="Pfam" id="PF09361">
    <property type="entry name" value="Phasin_2"/>
    <property type="match status" value="1"/>
</dbReference>
<evidence type="ECO:0000313" key="2">
    <source>
        <dbReference type="EMBL" id="ASK79681.1"/>
    </source>
</evidence>
<dbReference type="Proteomes" id="UP000242175">
    <property type="component" value="Chromosome small"/>
</dbReference>
<organism evidence="2 3">
    <name type="scientific">Paraphotobacterium marinum</name>
    <dbReference type="NCBI Taxonomy" id="1755811"/>
    <lineage>
        <taxon>Bacteria</taxon>
        <taxon>Pseudomonadati</taxon>
        <taxon>Pseudomonadota</taxon>
        <taxon>Gammaproteobacteria</taxon>
        <taxon>Vibrionales</taxon>
        <taxon>Vibrionaceae</taxon>
        <taxon>Paraphotobacterium</taxon>
    </lineage>
</organism>
<dbReference type="OrthoDB" id="8611311at2"/>
<sequence>MYTDMFKSFSEQAEKTFAPLVKFNKLCAKNVEELTHLQLSAARSYSELGLSQLKAATDIKDVQSLVSFNSSQIDALTRLSQQMVEDSKKFSAVAQDFKADCDALVAENVKEVAPAA</sequence>
<accession>A0A220VHA0</accession>
<dbReference type="RefSeq" id="WP_089074589.1">
    <property type="nucleotide sequence ID" value="NZ_CBCSAM010000003.1"/>
</dbReference>
<dbReference type="NCBIfam" id="TIGR02809">
    <property type="entry name" value="phasin_3"/>
    <property type="match status" value="1"/>
</dbReference>
<proteinExistence type="predicted"/>